<dbReference type="KEGG" id="haby:HLVA_17930"/>
<keyword evidence="3" id="KW-0274">FAD</keyword>
<feature type="domain" description="NADH-rubredoxin oxidoreductase C-terminal" evidence="5">
    <location>
        <begin position="319"/>
        <end position="382"/>
    </location>
</feature>
<dbReference type="InterPro" id="IPR041575">
    <property type="entry name" value="Rubredoxin_C"/>
</dbReference>
<dbReference type="PANTHER" id="PTHR43429">
    <property type="entry name" value="PYRIDINE NUCLEOTIDE-DISULFIDE OXIDOREDUCTASE DOMAIN-CONTAINING"/>
    <property type="match status" value="1"/>
</dbReference>
<feature type="domain" description="FAD/NAD(P)-binding" evidence="4">
    <location>
        <begin position="3"/>
        <end position="283"/>
    </location>
</feature>
<keyword evidence="7" id="KW-1185">Reference proteome</keyword>
<keyword evidence="2" id="KW-0285">Flavoprotein</keyword>
<dbReference type="PRINTS" id="PR00368">
    <property type="entry name" value="FADPNR"/>
</dbReference>
<dbReference type="Gene3D" id="3.30.390.30">
    <property type="match status" value="1"/>
</dbReference>
<dbReference type="InterPro" id="IPR023753">
    <property type="entry name" value="FAD/NAD-binding_dom"/>
</dbReference>
<reference evidence="6 7" key="1">
    <citation type="submission" date="2022-11" db="EMBL/GenBank/DDBJ databases">
        <title>Haliovirga abyssi gen. nov., sp. nov., a mesophilic fermentative bacterium isolated from the Iheya North hydrothermal field and the proposal of Haliovirgaceae fam. nov.</title>
        <authorList>
            <person name="Miyazaki U."/>
            <person name="Tame A."/>
            <person name="Miyazaki J."/>
            <person name="Takai K."/>
            <person name="Sawayama S."/>
            <person name="Kitajima M."/>
            <person name="Okamoto A."/>
            <person name="Nakagawa S."/>
        </authorList>
    </citation>
    <scope>NUCLEOTIDE SEQUENCE [LARGE SCALE GENOMIC DNA]</scope>
    <source>
        <strain evidence="6 7">IC12</strain>
    </source>
</reference>
<accession>A0AAU9DK03</accession>
<dbReference type="GO" id="GO:0016491">
    <property type="term" value="F:oxidoreductase activity"/>
    <property type="evidence" value="ECO:0007669"/>
    <property type="project" value="InterPro"/>
</dbReference>
<comment type="cofactor">
    <cofactor evidence="1">
        <name>FAD</name>
        <dbReference type="ChEBI" id="CHEBI:57692"/>
    </cofactor>
</comment>
<name>A0AAU9DK03_9FUSO</name>
<dbReference type="PANTHER" id="PTHR43429:SF3">
    <property type="entry name" value="NITRITE REDUCTASE [NAD(P)H]"/>
    <property type="match status" value="1"/>
</dbReference>
<evidence type="ECO:0000256" key="1">
    <source>
        <dbReference type="ARBA" id="ARBA00001974"/>
    </source>
</evidence>
<protein>
    <recommendedName>
        <fullName evidence="8">NAD(P)/FAD-dependent oxidoreductase</fullName>
    </recommendedName>
</protein>
<dbReference type="InterPro" id="IPR036188">
    <property type="entry name" value="FAD/NAD-bd_sf"/>
</dbReference>
<dbReference type="RefSeq" id="WP_307904067.1">
    <property type="nucleotide sequence ID" value="NZ_AP027059.1"/>
</dbReference>
<dbReference type="InterPro" id="IPR016156">
    <property type="entry name" value="FAD/NAD-linked_Rdtase_dimer_sf"/>
</dbReference>
<proteinExistence type="predicted"/>
<dbReference type="Pfam" id="PF07992">
    <property type="entry name" value="Pyr_redox_2"/>
    <property type="match status" value="1"/>
</dbReference>
<evidence type="ECO:0000313" key="7">
    <source>
        <dbReference type="Proteomes" id="UP001321582"/>
    </source>
</evidence>
<dbReference type="SUPFAM" id="SSF51905">
    <property type="entry name" value="FAD/NAD(P)-binding domain"/>
    <property type="match status" value="1"/>
</dbReference>
<evidence type="ECO:0000313" key="6">
    <source>
        <dbReference type="EMBL" id="BDU51224.1"/>
    </source>
</evidence>
<gene>
    <name evidence="6" type="ORF">HLVA_17930</name>
</gene>
<evidence type="ECO:0000256" key="3">
    <source>
        <dbReference type="ARBA" id="ARBA00022827"/>
    </source>
</evidence>
<evidence type="ECO:0000259" key="4">
    <source>
        <dbReference type="Pfam" id="PF07992"/>
    </source>
</evidence>
<dbReference type="Pfam" id="PF18267">
    <property type="entry name" value="Rubredoxin_C"/>
    <property type="match status" value="1"/>
</dbReference>
<dbReference type="Proteomes" id="UP001321582">
    <property type="component" value="Chromosome"/>
</dbReference>
<dbReference type="AlphaFoldDB" id="A0AAU9DK03"/>
<sequence>MKKIIIIGNGIAGISAAETIRKKNKDYEIKLLSKENYNTYYRPTILRYVLEKEFKNKFYVKDEKWYKDNNVLNFTNTEVKKINKKDKNIELDNGEILKYDKLILATGSSSFIPPIKNKDIKNVHTLRTLDDVKNLKEDMLNSKKAVVIGGGVLGLEAAWGMKKFGLDVSIIEVASRIMPRQLDGKGSEILKAAIEKENIKTYIGDFIKEILGYEKVTGVKLDNGTIIDTDIVVISAGVRPNIELAKDAGLNTNRGIVVNGYMQTSDKDILAAGDCAEHNGKIAGIWIVGMKQGKIAGENIFEENIEYKEESQAINFSGINTKIYSIGKVLDDSEPDCEYKRYENREKNEYKNLYFEDDRVVGGIFVGDTKNSNKLMGCIKNKMTKEETIKLIFEK</sequence>
<dbReference type="EMBL" id="AP027059">
    <property type="protein sequence ID" value="BDU51224.1"/>
    <property type="molecule type" value="Genomic_DNA"/>
</dbReference>
<dbReference type="PRINTS" id="PR00411">
    <property type="entry name" value="PNDRDTASEI"/>
</dbReference>
<dbReference type="InterPro" id="IPR050260">
    <property type="entry name" value="FAD-bd_OxRdtase"/>
</dbReference>
<evidence type="ECO:0008006" key="8">
    <source>
        <dbReference type="Google" id="ProtNLM"/>
    </source>
</evidence>
<dbReference type="Gene3D" id="3.50.50.60">
    <property type="entry name" value="FAD/NAD(P)-binding domain"/>
    <property type="match status" value="2"/>
</dbReference>
<evidence type="ECO:0000256" key="2">
    <source>
        <dbReference type="ARBA" id="ARBA00022630"/>
    </source>
</evidence>
<organism evidence="6 7">
    <name type="scientific">Haliovirga abyssi</name>
    <dbReference type="NCBI Taxonomy" id="2996794"/>
    <lineage>
        <taxon>Bacteria</taxon>
        <taxon>Fusobacteriati</taxon>
        <taxon>Fusobacteriota</taxon>
        <taxon>Fusobacteriia</taxon>
        <taxon>Fusobacteriales</taxon>
        <taxon>Haliovirgaceae</taxon>
        <taxon>Haliovirga</taxon>
    </lineage>
</organism>
<evidence type="ECO:0000259" key="5">
    <source>
        <dbReference type="Pfam" id="PF18267"/>
    </source>
</evidence>